<evidence type="ECO:0000313" key="3">
    <source>
        <dbReference type="Proteomes" id="UP001227192"/>
    </source>
</evidence>
<name>A0AAI9T7W5_PENTH</name>
<feature type="compositionally biased region" description="Basic residues" evidence="1">
    <location>
        <begin position="49"/>
        <end position="61"/>
    </location>
</feature>
<evidence type="ECO:0000313" key="2">
    <source>
        <dbReference type="EMBL" id="KAJ9481988.1"/>
    </source>
</evidence>
<sequence>MPETMEVPLPRLSGNGMMCLGAFIVHLCNRPYVESMTLQKQAKKDTKIQKRSKKRKKKKRSSGVTLKVMTTWT</sequence>
<protein>
    <submittedName>
        <fullName evidence="2">Uncharacterized protein</fullName>
    </submittedName>
</protein>
<proteinExistence type="predicted"/>
<accession>A0AAI9T7W5</accession>
<gene>
    <name evidence="2" type="ORF">VN97_g11464</name>
</gene>
<feature type="region of interest" description="Disordered" evidence="1">
    <location>
        <begin position="38"/>
        <end position="73"/>
    </location>
</feature>
<reference evidence="2" key="1">
    <citation type="submission" date="2015-06" db="EMBL/GenBank/DDBJ databases">
        <authorList>
            <person name="Nguyen H."/>
        </authorList>
    </citation>
    <scope>NUCLEOTIDE SEQUENCE</scope>
    <source>
        <strain evidence="2">DAOM 180753</strain>
    </source>
</reference>
<dbReference type="AlphaFoldDB" id="A0AAI9T7W5"/>
<reference evidence="2" key="2">
    <citation type="journal article" date="2016" name="Fungal Biol.">
        <title>Ochratoxin A production by Penicillium thymicola.</title>
        <authorList>
            <person name="Nguyen H.D.T."/>
            <person name="McMullin D.R."/>
            <person name="Ponomareva E."/>
            <person name="Riley R."/>
            <person name="Pomraning K.R."/>
            <person name="Baker S.E."/>
            <person name="Seifert K.A."/>
        </authorList>
    </citation>
    <scope>NUCLEOTIDE SEQUENCE</scope>
    <source>
        <strain evidence="2">DAOM 180753</strain>
    </source>
</reference>
<evidence type="ECO:0000256" key="1">
    <source>
        <dbReference type="SAM" id="MobiDB-lite"/>
    </source>
</evidence>
<dbReference type="EMBL" id="LACB01000642">
    <property type="protein sequence ID" value="KAJ9481988.1"/>
    <property type="molecule type" value="Genomic_DNA"/>
</dbReference>
<keyword evidence="3" id="KW-1185">Reference proteome</keyword>
<dbReference type="Proteomes" id="UP001227192">
    <property type="component" value="Unassembled WGS sequence"/>
</dbReference>
<organism evidence="2 3">
    <name type="scientific">Penicillium thymicola</name>
    <dbReference type="NCBI Taxonomy" id="293382"/>
    <lineage>
        <taxon>Eukaryota</taxon>
        <taxon>Fungi</taxon>
        <taxon>Dikarya</taxon>
        <taxon>Ascomycota</taxon>
        <taxon>Pezizomycotina</taxon>
        <taxon>Eurotiomycetes</taxon>
        <taxon>Eurotiomycetidae</taxon>
        <taxon>Eurotiales</taxon>
        <taxon>Aspergillaceae</taxon>
        <taxon>Penicillium</taxon>
    </lineage>
</organism>
<comment type="caution">
    <text evidence="2">The sequence shown here is derived from an EMBL/GenBank/DDBJ whole genome shotgun (WGS) entry which is preliminary data.</text>
</comment>